<dbReference type="InterPro" id="IPR015424">
    <property type="entry name" value="PyrdxlP-dep_Trfase"/>
</dbReference>
<name>A0A7I8WC24_9ANNE</name>
<evidence type="ECO:0000313" key="3">
    <source>
        <dbReference type="EMBL" id="CAD5125716.1"/>
    </source>
</evidence>
<dbReference type="InterPro" id="IPR015421">
    <property type="entry name" value="PyrdxlP-dep_Trfase_major"/>
</dbReference>
<dbReference type="Pfam" id="PF03476">
    <property type="entry name" value="MOSC_N"/>
    <property type="match status" value="1"/>
</dbReference>
<dbReference type="Gene3D" id="3.90.1150.10">
    <property type="entry name" value="Aspartate Aminotransferase, domain 1"/>
    <property type="match status" value="1"/>
</dbReference>
<proteinExistence type="predicted"/>
<dbReference type="Gene3D" id="3.40.640.10">
    <property type="entry name" value="Type I PLP-dependent aspartate aminotransferase-like (Major domain)"/>
    <property type="match status" value="1"/>
</dbReference>
<protein>
    <submittedName>
        <fullName evidence="3">DgyrCDS13922</fullName>
    </submittedName>
</protein>
<evidence type="ECO:0000259" key="1">
    <source>
        <dbReference type="Pfam" id="PF00266"/>
    </source>
</evidence>
<evidence type="ECO:0000259" key="2">
    <source>
        <dbReference type="Pfam" id="PF03476"/>
    </source>
</evidence>
<sequence length="408" mass="46166">MKDNVRIECTRTFDLTGRAGCHNLFMYTAQSNFSGNKYPLQWISRCRDNGFSVLLDAASFCSTSLLDLSAFKPDFCVVSFYKIFGFPTGLGALIVKNSSDYLLKKRYFGGGTILMALTDTRYHVAKKNLHERFEDGSLPFTEILALQHAMVAFETLTGGILNVQNYTFKLVKKCAGRLKSIQHTNGKKLIEIYSLHDTINKDTQGPVIAFNLFDASGNVIGYSRVTKLAKVFNIEFRTGCFCNLGACHYFLKLSDDEVLKQFDLGHVCGDDNDLINDKPTGAIRISFGYMTLWEDVERFLKFLTNFVDENKETTPTKHQERESCSVVIERICVYPIKSCAAFEIDGSWPILNQELLYDRQWMIITARGDTITQKKHANLCLVKPEIDLTLKKITLSYPGVDNLIISLK</sequence>
<dbReference type="Proteomes" id="UP000549394">
    <property type="component" value="Unassembled WGS sequence"/>
</dbReference>
<reference evidence="3 4" key="1">
    <citation type="submission" date="2020-08" db="EMBL/GenBank/DDBJ databases">
        <authorList>
            <person name="Hejnol A."/>
        </authorList>
    </citation>
    <scope>NUCLEOTIDE SEQUENCE [LARGE SCALE GENOMIC DNA]</scope>
</reference>
<feature type="domain" description="Molybdenum cofactor sulfurase middle" evidence="2">
    <location>
        <begin position="327"/>
        <end position="407"/>
    </location>
</feature>
<dbReference type="InterPro" id="IPR015422">
    <property type="entry name" value="PyrdxlP-dep_Trfase_small"/>
</dbReference>
<dbReference type="InterPro" id="IPR000192">
    <property type="entry name" value="Aminotrans_V_dom"/>
</dbReference>
<dbReference type="SUPFAM" id="SSF141673">
    <property type="entry name" value="MOSC N-terminal domain-like"/>
    <property type="match status" value="1"/>
</dbReference>
<accession>A0A7I8WC24</accession>
<organism evidence="3 4">
    <name type="scientific">Dimorphilus gyrociliatus</name>
    <dbReference type="NCBI Taxonomy" id="2664684"/>
    <lineage>
        <taxon>Eukaryota</taxon>
        <taxon>Metazoa</taxon>
        <taxon>Spiralia</taxon>
        <taxon>Lophotrochozoa</taxon>
        <taxon>Annelida</taxon>
        <taxon>Polychaeta</taxon>
        <taxon>Polychaeta incertae sedis</taxon>
        <taxon>Dinophilidae</taxon>
        <taxon>Dimorphilus</taxon>
    </lineage>
</organism>
<dbReference type="Pfam" id="PF00266">
    <property type="entry name" value="Aminotran_5"/>
    <property type="match status" value="1"/>
</dbReference>
<dbReference type="EMBL" id="CAJFCJ010000028">
    <property type="protein sequence ID" value="CAD5125716.1"/>
    <property type="molecule type" value="Genomic_DNA"/>
</dbReference>
<comment type="caution">
    <text evidence="3">The sequence shown here is derived from an EMBL/GenBank/DDBJ whole genome shotgun (WGS) entry which is preliminary data.</text>
</comment>
<dbReference type="InterPro" id="IPR005303">
    <property type="entry name" value="MOCOS_middle"/>
</dbReference>
<dbReference type="AlphaFoldDB" id="A0A7I8WC24"/>
<dbReference type="GO" id="GO:0043545">
    <property type="term" value="P:molybdopterin cofactor metabolic process"/>
    <property type="evidence" value="ECO:0007669"/>
    <property type="project" value="TreeGrafter"/>
</dbReference>
<dbReference type="SUPFAM" id="SSF53383">
    <property type="entry name" value="PLP-dependent transferases"/>
    <property type="match status" value="1"/>
</dbReference>
<dbReference type="OrthoDB" id="420046at2759"/>
<feature type="domain" description="Aminotransferase class V" evidence="1">
    <location>
        <begin position="23"/>
        <end position="299"/>
    </location>
</feature>
<dbReference type="GO" id="GO:0008265">
    <property type="term" value="F:molybdenum cofactor sulfurtransferase activity"/>
    <property type="evidence" value="ECO:0007669"/>
    <property type="project" value="TreeGrafter"/>
</dbReference>
<evidence type="ECO:0000313" key="4">
    <source>
        <dbReference type="Proteomes" id="UP000549394"/>
    </source>
</evidence>
<keyword evidence="4" id="KW-1185">Reference proteome</keyword>
<dbReference type="PANTHER" id="PTHR14237">
    <property type="entry name" value="MOLYBDOPTERIN COFACTOR SULFURASE MOSC"/>
    <property type="match status" value="1"/>
</dbReference>
<dbReference type="PANTHER" id="PTHR14237:SF80">
    <property type="entry name" value="MOLYBDENUM COFACTOR SULFURASE"/>
    <property type="match status" value="1"/>
</dbReference>
<gene>
    <name evidence="3" type="ORF">DGYR_LOCUS13054</name>
</gene>